<dbReference type="PRINTS" id="PR00080">
    <property type="entry name" value="SDRFAMILY"/>
</dbReference>
<evidence type="ECO:0000313" key="6">
    <source>
        <dbReference type="Proteomes" id="UP000027980"/>
    </source>
</evidence>
<dbReference type="FunFam" id="3.40.50.720:FF:000084">
    <property type="entry name" value="Short-chain dehydrogenase reductase"/>
    <property type="match status" value="1"/>
</dbReference>
<feature type="domain" description="Ketoreductase" evidence="4">
    <location>
        <begin position="7"/>
        <end position="193"/>
    </location>
</feature>
<dbReference type="PANTHER" id="PTHR24321">
    <property type="entry name" value="DEHYDROGENASES, SHORT CHAIN"/>
    <property type="match status" value="1"/>
</dbReference>
<dbReference type="EMBL" id="CP008876">
    <property type="protein sequence ID" value="AIF67899.1"/>
    <property type="molecule type" value="Genomic_DNA"/>
</dbReference>
<dbReference type="GO" id="GO:0008206">
    <property type="term" value="P:bile acid metabolic process"/>
    <property type="evidence" value="ECO:0007669"/>
    <property type="project" value="UniProtKB-ARBA"/>
</dbReference>
<dbReference type="RefSeq" id="WP_038564147.1">
    <property type="nucleotide sequence ID" value="NZ_CP008876.1"/>
</dbReference>
<protein>
    <submittedName>
        <fullName evidence="5">Oxidoreductase</fullName>
    </submittedName>
</protein>
<evidence type="ECO:0000259" key="4">
    <source>
        <dbReference type="SMART" id="SM00822"/>
    </source>
</evidence>
<organism evidence="5 6">
    <name type="scientific">Terribacillus saccharophilus</name>
    <dbReference type="NCBI Taxonomy" id="361277"/>
    <lineage>
        <taxon>Bacteria</taxon>
        <taxon>Bacillati</taxon>
        <taxon>Bacillota</taxon>
        <taxon>Bacilli</taxon>
        <taxon>Bacillales</taxon>
        <taxon>Bacillaceae</taxon>
        <taxon>Terribacillus</taxon>
    </lineage>
</organism>
<dbReference type="GO" id="GO:0016491">
    <property type="term" value="F:oxidoreductase activity"/>
    <property type="evidence" value="ECO:0007669"/>
    <property type="project" value="UniProtKB-KW"/>
</dbReference>
<evidence type="ECO:0000313" key="5">
    <source>
        <dbReference type="EMBL" id="AIF67899.1"/>
    </source>
</evidence>
<evidence type="ECO:0000256" key="1">
    <source>
        <dbReference type="ARBA" id="ARBA00006484"/>
    </source>
</evidence>
<dbReference type="Gene3D" id="3.40.50.720">
    <property type="entry name" value="NAD(P)-binding Rossmann-like Domain"/>
    <property type="match status" value="1"/>
</dbReference>
<dbReference type="OrthoDB" id="306388at2"/>
<keyword evidence="2" id="KW-0560">Oxidoreductase</keyword>
<keyword evidence="3" id="KW-0520">NAD</keyword>
<dbReference type="InterPro" id="IPR057326">
    <property type="entry name" value="KR_dom"/>
</dbReference>
<evidence type="ECO:0000256" key="3">
    <source>
        <dbReference type="ARBA" id="ARBA00023027"/>
    </source>
</evidence>
<dbReference type="PRINTS" id="PR00081">
    <property type="entry name" value="GDHRDH"/>
</dbReference>
<dbReference type="InterPro" id="IPR036291">
    <property type="entry name" value="NAD(P)-bd_dom_sf"/>
</dbReference>
<dbReference type="GeneID" id="34223166"/>
<gene>
    <name evidence="5" type="ORF">GZ22_15465</name>
</gene>
<dbReference type="Pfam" id="PF13561">
    <property type="entry name" value="adh_short_C2"/>
    <property type="match status" value="1"/>
</dbReference>
<dbReference type="SMART" id="SM00822">
    <property type="entry name" value="PKS_KR"/>
    <property type="match status" value="1"/>
</dbReference>
<dbReference type="InterPro" id="IPR002347">
    <property type="entry name" value="SDR_fam"/>
</dbReference>
<accession>A0A075LNE3</accession>
<dbReference type="HOGENOM" id="CLU_010194_1_0_9"/>
<dbReference type="Proteomes" id="UP000027980">
    <property type="component" value="Chromosome"/>
</dbReference>
<dbReference type="KEGG" id="tap:GZ22_15465"/>
<sequence>MKEFLGQVVLITGAAGGIGSAAAKAFAEAGAKLALIDLSEKALERAAADIDTEKILLPADVTKEAEVEQFVEKTLHRFGRIDVFINQAGLSGDFVAITEQTAASLEEVLQVNVVGAFLGLKHVLRAMIKQKSGVVVNTACSGSLLGGPGMSTYVASKHAMLGLNKTAALEVADYGIRVNAICPSALDTEWMEAVETKAAKGNENAARRGFEASVPMNRYGEVEEVTGLMLFLASNRSSFINGSYYRVDGGQGTTSV</sequence>
<dbReference type="AlphaFoldDB" id="A0A075LNE3"/>
<dbReference type="PANTHER" id="PTHR24321:SF8">
    <property type="entry name" value="ESTRADIOL 17-BETA-DEHYDROGENASE 8-RELATED"/>
    <property type="match status" value="1"/>
</dbReference>
<name>A0A075LNE3_9BACI</name>
<proteinExistence type="inferred from homology"/>
<reference evidence="5 6" key="1">
    <citation type="submission" date="2014-07" db="EMBL/GenBank/DDBJ databases">
        <title>Complete genome sequence of a moderately halophilic bacterium Terribacillus aidingensis MP602, isolated from Cryptomeria fortunei in Tianmu mountain in China.</title>
        <authorList>
            <person name="Wang Y."/>
            <person name="Lu P."/>
            <person name="Zhang L."/>
        </authorList>
    </citation>
    <scope>NUCLEOTIDE SEQUENCE [LARGE SCALE GENOMIC DNA]</scope>
    <source>
        <strain evidence="5 6">MP602</strain>
    </source>
</reference>
<evidence type="ECO:0000256" key="2">
    <source>
        <dbReference type="ARBA" id="ARBA00023002"/>
    </source>
</evidence>
<comment type="similarity">
    <text evidence="1">Belongs to the short-chain dehydrogenases/reductases (SDR) family.</text>
</comment>
<dbReference type="SUPFAM" id="SSF51735">
    <property type="entry name" value="NAD(P)-binding Rossmann-fold domains"/>
    <property type="match status" value="1"/>
</dbReference>